<proteinExistence type="predicted"/>
<feature type="region of interest" description="Disordered" evidence="1">
    <location>
        <begin position="1"/>
        <end position="43"/>
    </location>
</feature>
<evidence type="ECO:0000313" key="2">
    <source>
        <dbReference type="EMBL" id="KAF7406680.1"/>
    </source>
</evidence>
<dbReference type="Proteomes" id="UP000600918">
    <property type="component" value="Unassembled WGS sequence"/>
</dbReference>
<keyword evidence="3" id="KW-1185">Reference proteome</keyword>
<feature type="compositionally biased region" description="Acidic residues" evidence="1">
    <location>
        <begin position="10"/>
        <end position="38"/>
    </location>
</feature>
<evidence type="ECO:0000313" key="3">
    <source>
        <dbReference type="Proteomes" id="UP000600918"/>
    </source>
</evidence>
<sequence>MLILGKEEGGGGEEGEEEEEEEEKEKEEEEEEEEEEVEAVTACSPDSQATLRYYSSIDCYFVSCLYEIPQPCSQ</sequence>
<dbReference type="AlphaFoldDB" id="A0A834NE21"/>
<gene>
    <name evidence="2" type="ORF">H0235_014336</name>
</gene>
<evidence type="ECO:0000256" key="1">
    <source>
        <dbReference type="SAM" id="MobiDB-lite"/>
    </source>
</evidence>
<accession>A0A834NE21</accession>
<name>A0A834NE21_VESPE</name>
<organism evidence="2 3">
    <name type="scientific">Vespula pensylvanica</name>
    <name type="common">Western yellow jacket</name>
    <name type="synonym">Wasp</name>
    <dbReference type="NCBI Taxonomy" id="30213"/>
    <lineage>
        <taxon>Eukaryota</taxon>
        <taxon>Metazoa</taxon>
        <taxon>Ecdysozoa</taxon>
        <taxon>Arthropoda</taxon>
        <taxon>Hexapoda</taxon>
        <taxon>Insecta</taxon>
        <taxon>Pterygota</taxon>
        <taxon>Neoptera</taxon>
        <taxon>Endopterygota</taxon>
        <taxon>Hymenoptera</taxon>
        <taxon>Apocrita</taxon>
        <taxon>Aculeata</taxon>
        <taxon>Vespoidea</taxon>
        <taxon>Vespidae</taxon>
        <taxon>Vespinae</taxon>
        <taxon>Vespula</taxon>
    </lineage>
</organism>
<protein>
    <submittedName>
        <fullName evidence="2">Uncharacterized protein</fullName>
    </submittedName>
</protein>
<comment type="caution">
    <text evidence="2">The sequence shown here is derived from an EMBL/GenBank/DDBJ whole genome shotgun (WGS) entry which is preliminary data.</text>
</comment>
<reference evidence="2" key="1">
    <citation type="journal article" date="2020" name="G3 (Bethesda)">
        <title>High-Quality Assemblies for Three Invasive Social Wasps from the &lt;i&gt;Vespula&lt;/i&gt; Genus.</title>
        <authorList>
            <person name="Harrop T.W.R."/>
            <person name="Guhlin J."/>
            <person name="McLaughlin G.M."/>
            <person name="Permina E."/>
            <person name="Stockwell P."/>
            <person name="Gilligan J."/>
            <person name="Le Lec M.F."/>
            <person name="Gruber M.A.M."/>
            <person name="Quinn O."/>
            <person name="Lovegrove M."/>
            <person name="Duncan E.J."/>
            <person name="Remnant E.J."/>
            <person name="Van Eeckhoven J."/>
            <person name="Graham B."/>
            <person name="Knapp R.A."/>
            <person name="Langford K.W."/>
            <person name="Kronenberg Z."/>
            <person name="Press M.O."/>
            <person name="Eacker S.M."/>
            <person name="Wilson-Rankin E.E."/>
            <person name="Purcell J."/>
            <person name="Lester P.J."/>
            <person name="Dearden P.K."/>
        </authorList>
    </citation>
    <scope>NUCLEOTIDE SEQUENCE</scope>
    <source>
        <strain evidence="2">Volc-1</strain>
    </source>
</reference>
<dbReference type="EMBL" id="JACSDY010000015">
    <property type="protein sequence ID" value="KAF7406680.1"/>
    <property type="molecule type" value="Genomic_DNA"/>
</dbReference>